<dbReference type="Pfam" id="PF00078">
    <property type="entry name" value="RVT_1"/>
    <property type="match status" value="1"/>
</dbReference>
<dbReference type="PANTHER" id="PTHR24559">
    <property type="entry name" value="TRANSPOSON TY3-I GAG-POL POLYPROTEIN"/>
    <property type="match status" value="1"/>
</dbReference>
<dbReference type="Gene3D" id="3.30.70.270">
    <property type="match status" value="1"/>
</dbReference>
<comment type="caution">
    <text evidence="2">The sequence shown here is derived from an EMBL/GenBank/DDBJ whole genome shotgun (WGS) entry which is preliminary data.</text>
</comment>
<dbReference type="PANTHER" id="PTHR24559:SF444">
    <property type="entry name" value="REVERSE TRANSCRIPTASE DOMAIN-CONTAINING PROTEIN"/>
    <property type="match status" value="1"/>
</dbReference>
<dbReference type="InterPro" id="IPR043128">
    <property type="entry name" value="Rev_trsase/Diguanyl_cyclase"/>
</dbReference>
<dbReference type="InterPro" id="IPR053134">
    <property type="entry name" value="RNA-dir_DNA_polymerase"/>
</dbReference>
<evidence type="ECO:0000313" key="3">
    <source>
        <dbReference type="Proteomes" id="UP000619265"/>
    </source>
</evidence>
<dbReference type="Gene3D" id="3.10.10.10">
    <property type="entry name" value="HIV Type 1 Reverse Transcriptase, subunit A, domain 1"/>
    <property type="match status" value="1"/>
</dbReference>
<gene>
    <name evidence="2" type="ORF">F2P56_018857</name>
</gene>
<reference evidence="2" key="2">
    <citation type="submission" date="2020-03" db="EMBL/GenBank/DDBJ databases">
        <title>Walnut 2.0.</title>
        <authorList>
            <person name="Marrano A."/>
            <person name="Britton M."/>
            <person name="Zimin A.V."/>
            <person name="Zaini P.A."/>
            <person name="Workman R."/>
            <person name="Puiu D."/>
            <person name="Bianco L."/>
            <person name="Allen B.J."/>
            <person name="Troggio M."/>
            <person name="Leslie C.A."/>
            <person name="Timp W."/>
            <person name="Dendekar A."/>
            <person name="Salzberg S.L."/>
            <person name="Neale D.B."/>
        </authorList>
    </citation>
    <scope>NUCLEOTIDE SEQUENCE</scope>
    <source>
        <tissue evidence="2">Leaves</tissue>
    </source>
</reference>
<organism evidence="2 3">
    <name type="scientific">Juglans regia</name>
    <name type="common">English walnut</name>
    <dbReference type="NCBI Taxonomy" id="51240"/>
    <lineage>
        <taxon>Eukaryota</taxon>
        <taxon>Viridiplantae</taxon>
        <taxon>Streptophyta</taxon>
        <taxon>Embryophyta</taxon>
        <taxon>Tracheophyta</taxon>
        <taxon>Spermatophyta</taxon>
        <taxon>Magnoliopsida</taxon>
        <taxon>eudicotyledons</taxon>
        <taxon>Gunneridae</taxon>
        <taxon>Pentapetalae</taxon>
        <taxon>rosids</taxon>
        <taxon>fabids</taxon>
        <taxon>Fagales</taxon>
        <taxon>Juglandaceae</taxon>
        <taxon>Juglans</taxon>
    </lineage>
</organism>
<dbReference type="CDD" id="cd01647">
    <property type="entry name" value="RT_LTR"/>
    <property type="match status" value="1"/>
</dbReference>
<evidence type="ECO:0000313" key="2">
    <source>
        <dbReference type="EMBL" id="KAF5462889.1"/>
    </source>
</evidence>
<accession>A0A833UJJ8</accession>
<dbReference type="Proteomes" id="UP000619265">
    <property type="component" value="Unassembled WGS sequence"/>
</dbReference>
<dbReference type="InterPro" id="IPR000477">
    <property type="entry name" value="RT_dom"/>
</dbReference>
<dbReference type="Gramene" id="Jr08_16140_p1">
    <property type="protein sequence ID" value="cds.Jr08_16140_p1"/>
    <property type="gene ID" value="Jr08_16140"/>
</dbReference>
<dbReference type="AlphaFoldDB" id="A0A833UJJ8"/>
<proteinExistence type="predicted"/>
<dbReference type="EMBL" id="LIHL02000008">
    <property type="protein sequence ID" value="KAF5462889.1"/>
    <property type="molecule type" value="Genomic_DNA"/>
</dbReference>
<sequence>PKARKVRQKCRSFSAEKCATITKEVNCLLAAWFIWEAHYPDWLSKVMLVKKANDKWRMYVNFTNLNNTCRKDCFPLPQIDLIVDTTMGHRMLSFIDAYSRYNQILINPDEEEKMSFITARGLYYYSATPFGLKNAGATYQRLINCMFNEQIRRNMEVYVDDLLLKSKTPKQHLIDLREAFAVLRLYQMKLNLAKYVFDS</sequence>
<dbReference type="SUPFAM" id="SSF56672">
    <property type="entry name" value="DNA/RNA polymerases"/>
    <property type="match status" value="1"/>
</dbReference>
<evidence type="ECO:0000259" key="1">
    <source>
        <dbReference type="Pfam" id="PF00078"/>
    </source>
</evidence>
<feature type="non-terminal residue" evidence="2">
    <location>
        <position position="1"/>
    </location>
</feature>
<reference evidence="2" key="1">
    <citation type="submission" date="2015-10" db="EMBL/GenBank/DDBJ databases">
        <authorList>
            <person name="Martinez-Garcia P.J."/>
            <person name="Crepeau M.W."/>
            <person name="Puiu D."/>
            <person name="Gonzalez-Ibeas D."/>
            <person name="Whalen J."/>
            <person name="Stevens K."/>
            <person name="Paul R."/>
            <person name="Butterfield T."/>
            <person name="Britton M."/>
            <person name="Reagan R."/>
            <person name="Chakraborty S."/>
            <person name="Walawage S.L."/>
            <person name="Vasquez-Gross H.A."/>
            <person name="Cardeno C."/>
            <person name="Famula R."/>
            <person name="Pratt K."/>
            <person name="Kuruganti S."/>
            <person name="Aradhya M.K."/>
            <person name="Leslie C.A."/>
            <person name="Dandekar A.M."/>
            <person name="Salzberg S.L."/>
            <person name="Wegrzyn J.L."/>
            <person name="Langley C.H."/>
            <person name="Neale D.B."/>
        </authorList>
    </citation>
    <scope>NUCLEOTIDE SEQUENCE</scope>
    <source>
        <tissue evidence="2">Leaves</tissue>
    </source>
</reference>
<name>A0A833UJJ8_JUGRE</name>
<dbReference type="InterPro" id="IPR043502">
    <property type="entry name" value="DNA/RNA_pol_sf"/>
</dbReference>
<feature type="domain" description="Reverse transcriptase" evidence="1">
    <location>
        <begin position="49"/>
        <end position="197"/>
    </location>
</feature>
<protein>
    <recommendedName>
        <fullName evidence="1">Reverse transcriptase domain-containing protein</fullName>
    </recommendedName>
</protein>